<evidence type="ECO:0000313" key="3">
    <source>
        <dbReference type="Proteomes" id="UP000214646"/>
    </source>
</evidence>
<name>A0A225DFR7_9BACT</name>
<feature type="transmembrane region" description="Helical" evidence="1">
    <location>
        <begin position="332"/>
        <end position="351"/>
    </location>
</feature>
<evidence type="ECO:0000256" key="1">
    <source>
        <dbReference type="SAM" id="Phobius"/>
    </source>
</evidence>
<organism evidence="2 3">
    <name type="scientific">Fimbriiglobus ruber</name>
    <dbReference type="NCBI Taxonomy" id="1908690"/>
    <lineage>
        <taxon>Bacteria</taxon>
        <taxon>Pseudomonadati</taxon>
        <taxon>Planctomycetota</taxon>
        <taxon>Planctomycetia</taxon>
        <taxon>Gemmatales</taxon>
        <taxon>Gemmataceae</taxon>
        <taxon>Fimbriiglobus</taxon>
    </lineage>
</organism>
<dbReference type="PANTHER" id="PTHR43044:SF1">
    <property type="entry name" value="QUINOL:CYTOCHROME C OXIDOREDUCTASE QUINONE-BINDING SUBUNIT 2"/>
    <property type="match status" value="1"/>
</dbReference>
<dbReference type="RefSeq" id="WP_088259240.1">
    <property type="nucleotide sequence ID" value="NZ_NIDE01000017.1"/>
</dbReference>
<feature type="transmembrane region" description="Helical" evidence="1">
    <location>
        <begin position="363"/>
        <end position="381"/>
    </location>
</feature>
<evidence type="ECO:0008006" key="4">
    <source>
        <dbReference type="Google" id="ProtNLM"/>
    </source>
</evidence>
<gene>
    <name evidence="2" type="ORF">FRUB_08759</name>
</gene>
<feature type="transmembrane region" description="Helical" evidence="1">
    <location>
        <begin position="107"/>
        <end position="124"/>
    </location>
</feature>
<keyword evidence="1" id="KW-0812">Transmembrane</keyword>
<dbReference type="EMBL" id="NIDE01000017">
    <property type="protein sequence ID" value="OWK36196.1"/>
    <property type="molecule type" value="Genomic_DNA"/>
</dbReference>
<feature type="transmembrane region" description="Helical" evidence="1">
    <location>
        <begin position="30"/>
        <end position="49"/>
    </location>
</feature>
<keyword evidence="1" id="KW-1133">Transmembrane helix</keyword>
<feature type="transmembrane region" description="Helical" evidence="1">
    <location>
        <begin position="290"/>
        <end position="312"/>
    </location>
</feature>
<feature type="transmembrane region" description="Helical" evidence="1">
    <location>
        <begin position="246"/>
        <end position="269"/>
    </location>
</feature>
<dbReference type="OrthoDB" id="140980at2"/>
<keyword evidence="3" id="KW-1185">Reference proteome</keyword>
<protein>
    <recommendedName>
        <fullName evidence="4">Quinol:cytochrome C oxidoreductase</fullName>
    </recommendedName>
</protein>
<dbReference type="PANTHER" id="PTHR43044">
    <property type="match status" value="1"/>
</dbReference>
<dbReference type="Proteomes" id="UP000214646">
    <property type="component" value="Unassembled WGS sequence"/>
</dbReference>
<feature type="transmembrane region" description="Helical" evidence="1">
    <location>
        <begin position="69"/>
        <end position="95"/>
    </location>
</feature>
<comment type="caution">
    <text evidence="2">The sequence shown here is derived from an EMBL/GenBank/DDBJ whole genome shotgun (WGS) entry which is preliminary data.</text>
</comment>
<sequence length="436" mass="48417">MTTATHTDEHAHGVDAIPTTPVDTGVVKTASLAALVAGLVGFVGFGLANMQTAHETGTRDFFTAYLCGFVYWAAIPFGAALLLMIAYVTTASWGVILRRLFQAATRTIPVVAVLFLPVAATFFFDHGKSSPYWWADSVWQMPDGEISAAKHGLRLEAIEEAKHKIHDFLNPYVFTGVTAACLLLFGVLAYFLNTWGRRSEATDDAAAAYNLKFMSGPGLVVGILTLTVTISGWVMSVEDTWASSMFPIVFGMNMYLTTLTLCIFIFYTLSADKAEVLTVIKDKFKIDMGSLTFAITMVWAYASFCQYMLIWAADLPEEIAYYRKRGDHGWEYLAYFLMAFHWLIPFVVLVFREVKTNTKAMRRMCLLLLSVCAADVVWWIVPCYPHPDGGMYVPMAFSAIVMVGGIWGLAFARELGKYPILAKNSETKFVATWGHH</sequence>
<evidence type="ECO:0000313" key="2">
    <source>
        <dbReference type="EMBL" id="OWK36196.1"/>
    </source>
</evidence>
<proteinExistence type="predicted"/>
<reference evidence="3" key="1">
    <citation type="submission" date="2017-06" db="EMBL/GenBank/DDBJ databases">
        <title>Genome analysis of Fimbriiglobus ruber SP5, the first member of the order Planctomycetales with confirmed chitinolytic capability.</title>
        <authorList>
            <person name="Ravin N.V."/>
            <person name="Rakitin A.L."/>
            <person name="Ivanova A.A."/>
            <person name="Beletsky A.V."/>
            <person name="Kulichevskaya I.S."/>
            <person name="Mardanov A.V."/>
            <person name="Dedysh S.N."/>
        </authorList>
    </citation>
    <scope>NUCLEOTIDE SEQUENCE [LARGE SCALE GENOMIC DNA]</scope>
    <source>
        <strain evidence="3">SP5</strain>
    </source>
</reference>
<accession>A0A225DFR7</accession>
<feature type="transmembrane region" description="Helical" evidence="1">
    <location>
        <begin position="393"/>
        <end position="412"/>
    </location>
</feature>
<feature type="transmembrane region" description="Helical" evidence="1">
    <location>
        <begin position="213"/>
        <end position="234"/>
    </location>
</feature>
<dbReference type="AlphaFoldDB" id="A0A225DFR7"/>
<feature type="transmembrane region" description="Helical" evidence="1">
    <location>
        <begin position="172"/>
        <end position="192"/>
    </location>
</feature>
<keyword evidence="1" id="KW-0472">Membrane</keyword>